<proteinExistence type="predicted"/>
<keyword evidence="1" id="KW-1133">Transmembrane helix</keyword>
<gene>
    <name evidence="2" type="ORF">UFOVP1605_31</name>
</gene>
<reference evidence="2" key="1">
    <citation type="submission" date="2020-05" db="EMBL/GenBank/DDBJ databases">
        <authorList>
            <person name="Chiriac C."/>
            <person name="Salcher M."/>
            <person name="Ghai R."/>
            <person name="Kavagutti S V."/>
        </authorList>
    </citation>
    <scope>NUCLEOTIDE SEQUENCE</scope>
</reference>
<protein>
    <recommendedName>
        <fullName evidence="3">Holin</fullName>
    </recommendedName>
</protein>
<organism evidence="2">
    <name type="scientific">uncultured Caudovirales phage</name>
    <dbReference type="NCBI Taxonomy" id="2100421"/>
    <lineage>
        <taxon>Viruses</taxon>
        <taxon>Duplodnaviria</taxon>
        <taxon>Heunggongvirae</taxon>
        <taxon>Uroviricota</taxon>
        <taxon>Caudoviricetes</taxon>
        <taxon>Peduoviridae</taxon>
        <taxon>Maltschvirus</taxon>
        <taxon>Maltschvirus maltsch</taxon>
    </lineage>
</organism>
<evidence type="ECO:0000313" key="2">
    <source>
        <dbReference type="EMBL" id="CAB4218521.1"/>
    </source>
</evidence>
<sequence>METKSIFQSKTVWFNIAIALIGGIAGISAPDIADLGLSAVASAWILKACGLIGFIGNVYLRTITSTPITAANK</sequence>
<evidence type="ECO:0008006" key="3">
    <source>
        <dbReference type="Google" id="ProtNLM"/>
    </source>
</evidence>
<dbReference type="EMBL" id="LR797468">
    <property type="protein sequence ID" value="CAB4218521.1"/>
    <property type="molecule type" value="Genomic_DNA"/>
</dbReference>
<feature type="transmembrane region" description="Helical" evidence="1">
    <location>
        <begin position="12"/>
        <end position="29"/>
    </location>
</feature>
<accession>A0A6J5SV98</accession>
<evidence type="ECO:0000256" key="1">
    <source>
        <dbReference type="SAM" id="Phobius"/>
    </source>
</evidence>
<keyword evidence="1" id="KW-0472">Membrane</keyword>
<keyword evidence="1" id="KW-0812">Transmembrane</keyword>
<feature type="transmembrane region" description="Helical" evidence="1">
    <location>
        <begin position="35"/>
        <end position="60"/>
    </location>
</feature>
<name>A0A6J5SV98_9CAUD</name>